<dbReference type="PANTHER" id="PTHR16950">
    <property type="entry name" value="ZINC TRANSPORTER SLC39A7 HISTIDINE-RICH MEMBRANE PROTEIN KE4"/>
    <property type="match status" value="1"/>
</dbReference>
<evidence type="ECO:0000256" key="3">
    <source>
        <dbReference type="ARBA" id="ARBA00022989"/>
    </source>
</evidence>
<comment type="caution">
    <text evidence="6">The sequence shown here is derived from an EMBL/GenBank/DDBJ whole genome shotgun (WGS) entry which is preliminary data.</text>
</comment>
<keyword evidence="4 5" id="KW-0472">Membrane</keyword>
<sequence length="267" mass="28890">MLFEAIFAAGAVALCSLIGALFFGNSRKLEGIERYVIPAAVGVFLSLVLFELIPETLEANEEWGGVAVAAGFILFYLLSYELHRYFHKREGDDPHCDKKGAATLLLIGDAIHNLADGVILGSAFLIDPTLGVAVAIGLALHEIPQEIVEFGVLVRGGYSRFEAAWRNLLSASSIVVGTALTVVLANTLDEYVWIITGIAAGNLLYIAATDLLPRVHGNLKNYQSFWFTLVSMIVGFALMTSVLIYTHETFGHGHEEENHDEAASAPL</sequence>
<dbReference type="PANTHER" id="PTHR16950:SF16">
    <property type="entry name" value="ZINC TRANSPORTER ZIP13"/>
    <property type="match status" value="1"/>
</dbReference>
<gene>
    <name evidence="6" type="ORF">A2837_03280</name>
</gene>
<keyword evidence="2 5" id="KW-0812">Transmembrane</keyword>
<feature type="transmembrane region" description="Helical" evidence="5">
    <location>
        <begin position="63"/>
        <end position="80"/>
    </location>
</feature>
<comment type="subcellular location">
    <subcellularLocation>
        <location evidence="1">Membrane</location>
        <topology evidence="1">Multi-pass membrane protein</topology>
    </subcellularLocation>
</comment>
<dbReference type="STRING" id="1798475.A2837_03280"/>
<feature type="transmembrane region" description="Helical" evidence="5">
    <location>
        <begin position="6"/>
        <end position="23"/>
    </location>
</feature>
<dbReference type="Proteomes" id="UP000176322">
    <property type="component" value="Unassembled WGS sequence"/>
</dbReference>
<feature type="transmembrane region" description="Helical" evidence="5">
    <location>
        <begin position="168"/>
        <end position="185"/>
    </location>
</feature>
<keyword evidence="3 5" id="KW-1133">Transmembrane helix</keyword>
<evidence type="ECO:0000256" key="1">
    <source>
        <dbReference type="ARBA" id="ARBA00004141"/>
    </source>
</evidence>
<evidence type="ECO:0000313" key="7">
    <source>
        <dbReference type="Proteomes" id="UP000176322"/>
    </source>
</evidence>
<evidence type="ECO:0000313" key="6">
    <source>
        <dbReference type="EMBL" id="OGG41499.1"/>
    </source>
</evidence>
<dbReference type="Pfam" id="PF02535">
    <property type="entry name" value="Zip"/>
    <property type="match status" value="1"/>
</dbReference>
<proteinExistence type="predicted"/>
<evidence type="ECO:0000256" key="2">
    <source>
        <dbReference type="ARBA" id="ARBA00022692"/>
    </source>
</evidence>
<accession>A0A1F6BX32</accession>
<name>A0A1F6BX32_9BACT</name>
<feature type="transmembrane region" description="Helical" evidence="5">
    <location>
        <begin position="224"/>
        <end position="245"/>
    </location>
</feature>
<organism evidence="6 7">
    <name type="scientific">Candidatus Kaiserbacteria bacterium RIFCSPHIGHO2_01_FULL_46_22</name>
    <dbReference type="NCBI Taxonomy" id="1798475"/>
    <lineage>
        <taxon>Bacteria</taxon>
        <taxon>Candidatus Kaiseribacteriota</taxon>
    </lineage>
</organism>
<evidence type="ECO:0008006" key="8">
    <source>
        <dbReference type="Google" id="ProtNLM"/>
    </source>
</evidence>
<feature type="transmembrane region" description="Helical" evidence="5">
    <location>
        <begin position="191"/>
        <end position="212"/>
    </location>
</feature>
<evidence type="ECO:0000256" key="4">
    <source>
        <dbReference type="ARBA" id="ARBA00023136"/>
    </source>
</evidence>
<evidence type="ECO:0000256" key="5">
    <source>
        <dbReference type="SAM" id="Phobius"/>
    </source>
</evidence>
<dbReference type="GO" id="GO:0046873">
    <property type="term" value="F:metal ion transmembrane transporter activity"/>
    <property type="evidence" value="ECO:0007669"/>
    <property type="project" value="InterPro"/>
</dbReference>
<reference evidence="6 7" key="1">
    <citation type="journal article" date="2016" name="Nat. Commun.">
        <title>Thousands of microbial genomes shed light on interconnected biogeochemical processes in an aquifer system.</title>
        <authorList>
            <person name="Anantharaman K."/>
            <person name="Brown C.T."/>
            <person name="Hug L.A."/>
            <person name="Sharon I."/>
            <person name="Castelle C.J."/>
            <person name="Probst A.J."/>
            <person name="Thomas B.C."/>
            <person name="Singh A."/>
            <person name="Wilkins M.J."/>
            <person name="Karaoz U."/>
            <person name="Brodie E.L."/>
            <person name="Williams K.H."/>
            <person name="Hubbard S.S."/>
            <person name="Banfield J.F."/>
        </authorList>
    </citation>
    <scope>NUCLEOTIDE SEQUENCE [LARGE SCALE GENOMIC DNA]</scope>
</reference>
<dbReference type="GO" id="GO:0016020">
    <property type="term" value="C:membrane"/>
    <property type="evidence" value="ECO:0007669"/>
    <property type="project" value="UniProtKB-SubCell"/>
</dbReference>
<feature type="transmembrane region" description="Helical" evidence="5">
    <location>
        <begin position="35"/>
        <end position="57"/>
    </location>
</feature>
<dbReference type="EMBL" id="MFKO01000008">
    <property type="protein sequence ID" value="OGG41499.1"/>
    <property type="molecule type" value="Genomic_DNA"/>
</dbReference>
<dbReference type="AlphaFoldDB" id="A0A1F6BX32"/>
<protein>
    <recommendedName>
        <fullName evidence="8">ZIP zinc transporter</fullName>
    </recommendedName>
</protein>
<dbReference type="InterPro" id="IPR003689">
    <property type="entry name" value="ZIP"/>
</dbReference>